<dbReference type="GO" id="GO:0043565">
    <property type="term" value="F:sequence-specific DNA binding"/>
    <property type="evidence" value="ECO:0007669"/>
    <property type="project" value="InterPro"/>
</dbReference>
<feature type="transmembrane region" description="Helical" evidence="5">
    <location>
        <begin position="7"/>
        <end position="27"/>
    </location>
</feature>
<proteinExistence type="predicted"/>
<feature type="transmembrane region" description="Helical" evidence="5">
    <location>
        <begin position="213"/>
        <end position="230"/>
    </location>
</feature>
<dbReference type="PANTHER" id="PTHR43280:SF29">
    <property type="entry name" value="ARAC-FAMILY TRANSCRIPTIONAL REGULATOR"/>
    <property type="match status" value="1"/>
</dbReference>
<keyword evidence="2" id="KW-0238">DNA-binding</keyword>
<dbReference type="Pfam" id="PF12833">
    <property type="entry name" value="HTH_18"/>
    <property type="match status" value="1"/>
</dbReference>
<feature type="transmembrane region" description="Helical" evidence="5">
    <location>
        <begin position="98"/>
        <end position="117"/>
    </location>
</feature>
<keyword evidence="1" id="KW-0805">Transcription regulation</keyword>
<dbReference type="InterPro" id="IPR009057">
    <property type="entry name" value="Homeodomain-like_sf"/>
</dbReference>
<dbReference type="InterPro" id="IPR018060">
    <property type="entry name" value="HTH_AraC"/>
</dbReference>
<keyword evidence="5" id="KW-0812">Transmembrane</keyword>
<keyword evidence="5" id="KW-1133">Transmembrane helix</keyword>
<dbReference type="PROSITE" id="PS01124">
    <property type="entry name" value="HTH_ARAC_FAMILY_2"/>
    <property type="match status" value="1"/>
</dbReference>
<evidence type="ECO:0000259" key="6">
    <source>
        <dbReference type="PROSITE" id="PS01124"/>
    </source>
</evidence>
<sequence length="368" mass="42818">MQTLLNQLVYFGYFQSLFLLCIYLFSPKNRKNINGYVAFLVLVLMIGLSGRVLYISDIFGKNFRLIAFSEFATLLFGSTIYLFTKSSLLNKRFSYQDLLHYLPGVFYIIFVVFIFMLPTDEVIGARIKSGELFRTITIFIGIGLLFNITYWIMSLHLFLSFRKELRNELSYTVKTQFFLNFLIAIGICLLSWVIVYFISIFGFEMIERKARETIWLSIALIILFIAYYGMISPDLFKIVPAQVQKKYAQSKLSKSDLDQLQAKLDRLMIEKKPYLNRKLLKAELADMLGVSSPEIARLLNENIGMNFFEYINYHRIKEFVELAQTDKAKNLTFFGLAQEAGFNSKTTFNKSFKKLMGTSPKEYFTSQQ</sequence>
<dbReference type="STRING" id="1317122.ATO12_14405"/>
<dbReference type="Proteomes" id="UP000023541">
    <property type="component" value="Unassembled WGS sequence"/>
</dbReference>
<feature type="coiled-coil region" evidence="4">
    <location>
        <begin position="250"/>
        <end position="277"/>
    </location>
</feature>
<name>A0A023BWR9_9FLAO</name>
<feature type="domain" description="HTH araC/xylS-type" evidence="6">
    <location>
        <begin position="265"/>
        <end position="366"/>
    </location>
</feature>
<dbReference type="GO" id="GO:0003700">
    <property type="term" value="F:DNA-binding transcription factor activity"/>
    <property type="evidence" value="ECO:0007669"/>
    <property type="project" value="InterPro"/>
</dbReference>
<evidence type="ECO:0000256" key="4">
    <source>
        <dbReference type="SAM" id="Coils"/>
    </source>
</evidence>
<reference evidence="7 8" key="1">
    <citation type="submission" date="2014-04" db="EMBL/GenBank/DDBJ databases">
        <title>Aquimarina sp. 22II-S11-z7 Genome Sequencing.</title>
        <authorList>
            <person name="Lai Q."/>
        </authorList>
    </citation>
    <scope>NUCLEOTIDE SEQUENCE [LARGE SCALE GENOMIC DNA]</scope>
    <source>
        <strain evidence="7 8">22II-S11-z7</strain>
    </source>
</reference>
<feature type="transmembrane region" description="Helical" evidence="5">
    <location>
        <begin position="33"/>
        <end position="53"/>
    </location>
</feature>
<feature type="transmembrane region" description="Helical" evidence="5">
    <location>
        <begin position="138"/>
        <end position="158"/>
    </location>
</feature>
<accession>A0A023BWR9</accession>
<keyword evidence="8" id="KW-1185">Reference proteome</keyword>
<keyword evidence="4" id="KW-0175">Coiled coil</keyword>
<dbReference type="SMART" id="SM00342">
    <property type="entry name" value="HTH_ARAC"/>
    <property type="match status" value="1"/>
</dbReference>
<evidence type="ECO:0000256" key="2">
    <source>
        <dbReference type="ARBA" id="ARBA00023125"/>
    </source>
</evidence>
<dbReference type="RefSeq" id="WP_034241582.1">
    <property type="nucleotide sequence ID" value="NZ_AQRA01000004.1"/>
</dbReference>
<dbReference type="AlphaFoldDB" id="A0A023BWR9"/>
<dbReference type="InterPro" id="IPR036259">
    <property type="entry name" value="MFS_trans_sf"/>
</dbReference>
<keyword evidence="3" id="KW-0804">Transcription</keyword>
<evidence type="ECO:0000256" key="1">
    <source>
        <dbReference type="ARBA" id="ARBA00023015"/>
    </source>
</evidence>
<dbReference type="SUPFAM" id="SSF46689">
    <property type="entry name" value="Homeodomain-like"/>
    <property type="match status" value="1"/>
</dbReference>
<evidence type="ECO:0000313" key="8">
    <source>
        <dbReference type="Proteomes" id="UP000023541"/>
    </source>
</evidence>
<keyword evidence="5" id="KW-0472">Membrane</keyword>
<dbReference type="OrthoDB" id="6283866at2"/>
<dbReference type="SUPFAM" id="SSF103473">
    <property type="entry name" value="MFS general substrate transporter"/>
    <property type="match status" value="1"/>
</dbReference>
<evidence type="ECO:0000256" key="3">
    <source>
        <dbReference type="ARBA" id="ARBA00023163"/>
    </source>
</evidence>
<feature type="transmembrane region" description="Helical" evidence="5">
    <location>
        <begin position="178"/>
        <end position="201"/>
    </location>
</feature>
<evidence type="ECO:0000256" key="5">
    <source>
        <dbReference type="SAM" id="Phobius"/>
    </source>
</evidence>
<evidence type="ECO:0000313" key="7">
    <source>
        <dbReference type="EMBL" id="EZH74063.1"/>
    </source>
</evidence>
<gene>
    <name evidence="7" type="ORF">ATO12_14405</name>
</gene>
<protein>
    <submittedName>
        <fullName evidence="7">Transcriptional regulator</fullName>
    </submittedName>
</protein>
<feature type="transmembrane region" description="Helical" evidence="5">
    <location>
        <begin position="65"/>
        <end position="83"/>
    </location>
</feature>
<organism evidence="7 8">
    <name type="scientific">Aquimarina atlantica</name>
    <dbReference type="NCBI Taxonomy" id="1317122"/>
    <lineage>
        <taxon>Bacteria</taxon>
        <taxon>Pseudomonadati</taxon>
        <taxon>Bacteroidota</taxon>
        <taxon>Flavobacteriia</taxon>
        <taxon>Flavobacteriales</taxon>
        <taxon>Flavobacteriaceae</taxon>
        <taxon>Aquimarina</taxon>
    </lineage>
</organism>
<dbReference type="Gene3D" id="1.10.10.60">
    <property type="entry name" value="Homeodomain-like"/>
    <property type="match status" value="1"/>
</dbReference>
<dbReference type="PANTHER" id="PTHR43280">
    <property type="entry name" value="ARAC-FAMILY TRANSCRIPTIONAL REGULATOR"/>
    <property type="match status" value="1"/>
</dbReference>
<comment type="caution">
    <text evidence="7">The sequence shown here is derived from an EMBL/GenBank/DDBJ whole genome shotgun (WGS) entry which is preliminary data.</text>
</comment>
<dbReference type="eggNOG" id="COG2207">
    <property type="taxonomic scope" value="Bacteria"/>
</dbReference>
<dbReference type="EMBL" id="AQRA01000004">
    <property type="protein sequence ID" value="EZH74063.1"/>
    <property type="molecule type" value="Genomic_DNA"/>
</dbReference>